<dbReference type="Proteomes" id="UP000187209">
    <property type="component" value="Unassembled WGS sequence"/>
</dbReference>
<protein>
    <recommendedName>
        <fullName evidence="6">Enoyl-CoA hydratase</fullName>
    </recommendedName>
</protein>
<dbReference type="SUPFAM" id="SSF52096">
    <property type="entry name" value="ClpP/crotonase"/>
    <property type="match status" value="1"/>
</dbReference>
<sequence>MLGRKILRRFSEILCDLQYESGGLRVISLQNPSKKNALSSLLIRQMIENLQKISDDPESRCLIIRSKVENAFCTGADLKERATMSQADTEKFVTQLRSTFNMIEDLTIPTIACIEGYALGGGLEMALACDLRYGSPNAKIGLVETKIAVIPGAGGTYRLPKVVGLQKAKEMVFTAEIYSAEDGKKFGIFNDVALDAYGKCLEVATGIGKNGPVAVRMAKKAMNLGFGQDRSTGMDIESLCYAKIVGTQDRIEGLLAFKEKRKPVFKGN</sequence>
<organism evidence="4 5">
    <name type="scientific">Stentor coeruleus</name>
    <dbReference type="NCBI Taxonomy" id="5963"/>
    <lineage>
        <taxon>Eukaryota</taxon>
        <taxon>Sar</taxon>
        <taxon>Alveolata</taxon>
        <taxon>Ciliophora</taxon>
        <taxon>Postciliodesmatophora</taxon>
        <taxon>Heterotrichea</taxon>
        <taxon>Heterotrichida</taxon>
        <taxon>Stentoridae</taxon>
        <taxon>Stentor</taxon>
    </lineage>
</organism>
<dbReference type="InterPro" id="IPR001753">
    <property type="entry name" value="Enoyl-CoA_hydra/iso"/>
</dbReference>
<evidence type="ECO:0000313" key="4">
    <source>
        <dbReference type="EMBL" id="OMJ93386.1"/>
    </source>
</evidence>
<dbReference type="FunFam" id="3.90.226.10:FF:000009">
    <property type="entry name" value="Carnitinyl-CoA dehydratase"/>
    <property type="match status" value="1"/>
</dbReference>
<dbReference type="InterPro" id="IPR018376">
    <property type="entry name" value="Enoyl-CoA_hyd/isom_CS"/>
</dbReference>
<dbReference type="InterPro" id="IPR014748">
    <property type="entry name" value="Enoyl-CoA_hydra_C"/>
</dbReference>
<dbReference type="GO" id="GO:0005739">
    <property type="term" value="C:mitochondrion"/>
    <property type="evidence" value="ECO:0007669"/>
    <property type="project" value="TreeGrafter"/>
</dbReference>
<dbReference type="Gene3D" id="3.90.226.10">
    <property type="entry name" value="2-enoyl-CoA Hydratase, Chain A, domain 1"/>
    <property type="match status" value="1"/>
</dbReference>
<evidence type="ECO:0000256" key="2">
    <source>
        <dbReference type="ARBA" id="ARBA00023239"/>
    </source>
</evidence>
<evidence type="ECO:0000313" key="5">
    <source>
        <dbReference type="Proteomes" id="UP000187209"/>
    </source>
</evidence>
<dbReference type="Pfam" id="PF00378">
    <property type="entry name" value="ECH_1"/>
    <property type="match status" value="1"/>
</dbReference>
<dbReference type="GO" id="GO:0016836">
    <property type="term" value="F:hydro-lyase activity"/>
    <property type="evidence" value="ECO:0007669"/>
    <property type="project" value="UniProtKB-ARBA"/>
</dbReference>
<dbReference type="EMBL" id="MPUH01000043">
    <property type="protein sequence ID" value="OMJ93386.1"/>
    <property type="molecule type" value="Genomic_DNA"/>
</dbReference>
<comment type="similarity">
    <text evidence="1 3">Belongs to the enoyl-CoA hydratase/isomerase family.</text>
</comment>
<dbReference type="PROSITE" id="PS00166">
    <property type="entry name" value="ENOYL_COA_HYDRATASE"/>
    <property type="match status" value="1"/>
</dbReference>
<reference evidence="4 5" key="1">
    <citation type="submission" date="2016-11" db="EMBL/GenBank/DDBJ databases">
        <title>The macronuclear genome of Stentor coeruleus: a giant cell with tiny introns.</title>
        <authorList>
            <person name="Slabodnick M."/>
            <person name="Ruby J.G."/>
            <person name="Reiff S.B."/>
            <person name="Swart E.C."/>
            <person name="Gosai S."/>
            <person name="Prabakaran S."/>
            <person name="Witkowska E."/>
            <person name="Larue G.E."/>
            <person name="Fisher S."/>
            <person name="Freeman R.M."/>
            <person name="Gunawardena J."/>
            <person name="Chu W."/>
            <person name="Stover N.A."/>
            <person name="Gregory B.D."/>
            <person name="Nowacki M."/>
            <person name="Derisi J."/>
            <person name="Roy S.W."/>
            <person name="Marshall W.F."/>
            <person name="Sood P."/>
        </authorList>
    </citation>
    <scope>NUCLEOTIDE SEQUENCE [LARGE SCALE GENOMIC DNA]</scope>
    <source>
        <strain evidence="4">WM001</strain>
    </source>
</reference>
<dbReference type="PANTHER" id="PTHR11941">
    <property type="entry name" value="ENOYL-COA HYDRATASE-RELATED"/>
    <property type="match status" value="1"/>
</dbReference>
<comment type="caution">
    <text evidence="4">The sequence shown here is derived from an EMBL/GenBank/DDBJ whole genome shotgun (WGS) entry which is preliminary data.</text>
</comment>
<keyword evidence="2" id="KW-0456">Lyase</keyword>
<dbReference type="GO" id="GO:0006635">
    <property type="term" value="P:fatty acid beta-oxidation"/>
    <property type="evidence" value="ECO:0007669"/>
    <property type="project" value="TreeGrafter"/>
</dbReference>
<dbReference type="OrthoDB" id="410701at2759"/>
<dbReference type="PANTHER" id="PTHR11941:SF171">
    <property type="entry name" value="SD19268P"/>
    <property type="match status" value="1"/>
</dbReference>
<evidence type="ECO:0000256" key="1">
    <source>
        <dbReference type="ARBA" id="ARBA00005254"/>
    </source>
</evidence>
<evidence type="ECO:0000256" key="3">
    <source>
        <dbReference type="RuleBase" id="RU003707"/>
    </source>
</evidence>
<proteinExistence type="inferred from homology"/>
<accession>A0A1R2CWL6</accession>
<keyword evidence="5" id="KW-1185">Reference proteome</keyword>
<dbReference type="Gene3D" id="1.10.12.10">
    <property type="entry name" value="Lyase 2-enoyl-coa Hydratase, Chain A, domain 2"/>
    <property type="match status" value="1"/>
</dbReference>
<name>A0A1R2CWL6_9CILI</name>
<evidence type="ECO:0008006" key="6">
    <source>
        <dbReference type="Google" id="ProtNLM"/>
    </source>
</evidence>
<gene>
    <name evidence="4" type="ORF">SteCoe_3627</name>
</gene>
<dbReference type="CDD" id="cd06558">
    <property type="entry name" value="crotonase-like"/>
    <property type="match status" value="1"/>
</dbReference>
<dbReference type="FunFam" id="1.10.12.10:FF:000001">
    <property type="entry name" value="Probable enoyl-CoA hydratase, mitochondrial"/>
    <property type="match status" value="1"/>
</dbReference>
<dbReference type="AlphaFoldDB" id="A0A1R2CWL6"/>
<dbReference type="InterPro" id="IPR029045">
    <property type="entry name" value="ClpP/crotonase-like_dom_sf"/>
</dbReference>